<dbReference type="GO" id="GO:0052621">
    <property type="term" value="F:diguanylate cyclase activity"/>
    <property type="evidence" value="ECO:0007669"/>
    <property type="project" value="TreeGrafter"/>
</dbReference>
<dbReference type="Proteomes" id="UP000050501">
    <property type="component" value="Unassembled WGS sequence"/>
</dbReference>
<feature type="transmembrane region" description="Helical" evidence="1">
    <location>
        <begin position="38"/>
        <end position="58"/>
    </location>
</feature>
<dbReference type="InterPro" id="IPR031621">
    <property type="entry name" value="HisKA_7TM"/>
</dbReference>
<name>A0A0P6XD48_9CHLR</name>
<dbReference type="InterPro" id="IPR000160">
    <property type="entry name" value="GGDEF_dom"/>
</dbReference>
<proteinExistence type="predicted"/>
<evidence type="ECO:0000313" key="4">
    <source>
        <dbReference type="EMBL" id="KPL80654.1"/>
    </source>
</evidence>
<evidence type="ECO:0000256" key="1">
    <source>
        <dbReference type="SAM" id="Phobius"/>
    </source>
</evidence>
<dbReference type="GO" id="GO:0043709">
    <property type="term" value="P:cell adhesion involved in single-species biofilm formation"/>
    <property type="evidence" value="ECO:0007669"/>
    <property type="project" value="TreeGrafter"/>
</dbReference>
<feature type="domain" description="PAC" evidence="2">
    <location>
        <begin position="301"/>
        <end position="351"/>
    </location>
</feature>
<dbReference type="PROSITE" id="PS50113">
    <property type="entry name" value="PAC"/>
    <property type="match status" value="1"/>
</dbReference>
<dbReference type="InterPro" id="IPR000014">
    <property type="entry name" value="PAS"/>
</dbReference>
<dbReference type="InterPro" id="IPR000700">
    <property type="entry name" value="PAS-assoc_C"/>
</dbReference>
<accession>A0A0P6XD48</accession>
<dbReference type="PANTHER" id="PTHR45138:SF9">
    <property type="entry name" value="DIGUANYLATE CYCLASE DGCM-RELATED"/>
    <property type="match status" value="1"/>
</dbReference>
<dbReference type="RefSeq" id="WP_062417740.1">
    <property type="nucleotide sequence ID" value="NZ_DF967974.1"/>
</dbReference>
<dbReference type="InterPro" id="IPR050469">
    <property type="entry name" value="Diguanylate_Cyclase"/>
</dbReference>
<dbReference type="CDD" id="cd01949">
    <property type="entry name" value="GGDEF"/>
    <property type="match status" value="1"/>
</dbReference>
<organism evidence="4 5">
    <name type="scientific">Levilinea saccharolytica</name>
    <dbReference type="NCBI Taxonomy" id="229921"/>
    <lineage>
        <taxon>Bacteria</taxon>
        <taxon>Bacillati</taxon>
        <taxon>Chloroflexota</taxon>
        <taxon>Anaerolineae</taxon>
        <taxon>Anaerolineales</taxon>
        <taxon>Anaerolineaceae</taxon>
        <taxon>Levilinea</taxon>
    </lineage>
</organism>
<comment type="caution">
    <text evidence="4">The sequence shown here is derived from an EMBL/GenBank/DDBJ whole genome shotgun (WGS) entry which is preliminary data.</text>
</comment>
<dbReference type="Pfam" id="PF13188">
    <property type="entry name" value="PAS_8"/>
    <property type="match status" value="1"/>
</dbReference>
<dbReference type="SUPFAM" id="SSF55073">
    <property type="entry name" value="Nucleotide cyclase"/>
    <property type="match status" value="1"/>
</dbReference>
<feature type="transmembrane region" description="Helical" evidence="1">
    <location>
        <begin position="145"/>
        <end position="166"/>
    </location>
</feature>
<dbReference type="AlphaFoldDB" id="A0A0P6XD48"/>
<dbReference type="Pfam" id="PF16927">
    <property type="entry name" value="HisKA_7TM"/>
    <property type="match status" value="1"/>
</dbReference>
<dbReference type="PATRIC" id="fig|229921.5.peg.1409"/>
<protein>
    <recommendedName>
        <fullName evidence="6">Diguanylate cyclase</fullName>
    </recommendedName>
</protein>
<dbReference type="OrthoDB" id="155880at2"/>
<keyword evidence="1" id="KW-0472">Membrane</keyword>
<sequence>MPFQITTFVLLNAVAGLTSLLLTGLAWQRRSVNGARSLAALSLSVTIWCLSAAVEMAAVSIPEKIFWSKVQYIGVTTAPVLFVLFALEYSRLTRWLSRPRIALYFVIPLLTFTLAATNEWHHLIWANVRPSPDGFNLAVYDHGPAFWALVVGYAYLCNLTASFLLIRAVQRFPKVYRLQFMAFIIAIICPWANSIIYILGFNPLQGMDLTPASFSVFALSMSIAIFRFQFLDLAPFAFETIIETMQDGIVVVDGRGRILDINPSAVHWISPGNPDKNELKGKSLAQINPDLAPLTHTPSQAQWEFTLYQPDPLTLEVRVSPIQNHRKDPLGKIITFHDITLRRQFEEELRAANARLQAQIQENELLQIHLREQAVRDSLTGLHNRRYLEEVLQQSLARAERQQTPLSLVMIDIDQFKSFNDNFGHKAGDAMLVMLSELLIRYVRREDTACRFGGEEFIIVLPGAPIEVAERRAEEWRRAFEHSQLLYNAQTLSTTFSCGVASFPQDGLTVDELIQAADKALYTAKKRGRNCVTRA</sequence>
<dbReference type="NCBIfam" id="TIGR00254">
    <property type="entry name" value="GGDEF"/>
    <property type="match status" value="1"/>
</dbReference>
<keyword evidence="1" id="KW-1133">Transmembrane helix</keyword>
<evidence type="ECO:0000259" key="3">
    <source>
        <dbReference type="PROSITE" id="PS50887"/>
    </source>
</evidence>
<dbReference type="GO" id="GO:1902201">
    <property type="term" value="P:negative regulation of bacterial-type flagellum-dependent cell motility"/>
    <property type="evidence" value="ECO:0007669"/>
    <property type="project" value="TreeGrafter"/>
</dbReference>
<dbReference type="SUPFAM" id="SSF55785">
    <property type="entry name" value="PYP-like sensor domain (PAS domain)"/>
    <property type="match status" value="1"/>
</dbReference>
<dbReference type="PANTHER" id="PTHR45138">
    <property type="entry name" value="REGULATORY COMPONENTS OF SENSORY TRANSDUCTION SYSTEM"/>
    <property type="match status" value="1"/>
</dbReference>
<dbReference type="NCBIfam" id="TIGR00229">
    <property type="entry name" value="sensory_box"/>
    <property type="match status" value="1"/>
</dbReference>
<evidence type="ECO:0000259" key="2">
    <source>
        <dbReference type="PROSITE" id="PS50113"/>
    </source>
</evidence>
<dbReference type="GO" id="GO:0005886">
    <property type="term" value="C:plasma membrane"/>
    <property type="evidence" value="ECO:0007669"/>
    <property type="project" value="TreeGrafter"/>
</dbReference>
<feature type="transmembrane region" description="Helical" evidence="1">
    <location>
        <begin position="101"/>
        <end position="125"/>
    </location>
</feature>
<dbReference type="FunFam" id="3.30.70.270:FF:000001">
    <property type="entry name" value="Diguanylate cyclase domain protein"/>
    <property type="match status" value="1"/>
</dbReference>
<dbReference type="InterPro" id="IPR043128">
    <property type="entry name" value="Rev_trsase/Diguanyl_cyclase"/>
</dbReference>
<gene>
    <name evidence="4" type="ORF">ADN01_10950</name>
</gene>
<dbReference type="Gene3D" id="3.30.450.20">
    <property type="entry name" value="PAS domain"/>
    <property type="match status" value="1"/>
</dbReference>
<dbReference type="PROSITE" id="PS50887">
    <property type="entry name" value="GGDEF"/>
    <property type="match status" value="1"/>
</dbReference>
<evidence type="ECO:0008006" key="6">
    <source>
        <dbReference type="Google" id="ProtNLM"/>
    </source>
</evidence>
<reference evidence="4 5" key="1">
    <citation type="submission" date="2015-07" db="EMBL/GenBank/DDBJ databases">
        <title>Genome sequence of Levilinea saccharolytica DSM 16555.</title>
        <authorList>
            <person name="Hemp J."/>
            <person name="Ward L.M."/>
            <person name="Pace L.A."/>
            <person name="Fischer W.W."/>
        </authorList>
    </citation>
    <scope>NUCLEOTIDE SEQUENCE [LARGE SCALE GENOMIC DNA]</scope>
    <source>
        <strain evidence="4 5">KIBI-1</strain>
    </source>
</reference>
<evidence type="ECO:0000313" key="5">
    <source>
        <dbReference type="Proteomes" id="UP000050501"/>
    </source>
</evidence>
<dbReference type="STRING" id="229921.ADN01_10950"/>
<dbReference type="Gene3D" id="3.30.70.270">
    <property type="match status" value="1"/>
</dbReference>
<keyword evidence="1" id="KW-0812">Transmembrane</keyword>
<keyword evidence="5" id="KW-1185">Reference proteome</keyword>
<dbReference type="InterPro" id="IPR035965">
    <property type="entry name" value="PAS-like_dom_sf"/>
</dbReference>
<dbReference type="InterPro" id="IPR029787">
    <property type="entry name" value="Nucleotide_cyclase"/>
</dbReference>
<dbReference type="Pfam" id="PF00990">
    <property type="entry name" value="GGDEF"/>
    <property type="match status" value="1"/>
</dbReference>
<dbReference type="SMART" id="SM00267">
    <property type="entry name" value="GGDEF"/>
    <property type="match status" value="1"/>
</dbReference>
<feature type="transmembrane region" description="Helical" evidence="1">
    <location>
        <begin position="70"/>
        <end position="89"/>
    </location>
</feature>
<feature type="transmembrane region" description="Helical" evidence="1">
    <location>
        <begin position="6"/>
        <end position="26"/>
    </location>
</feature>
<dbReference type="CDD" id="cd00130">
    <property type="entry name" value="PAS"/>
    <property type="match status" value="1"/>
</dbReference>
<dbReference type="EMBL" id="LGCM01000039">
    <property type="protein sequence ID" value="KPL80654.1"/>
    <property type="molecule type" value="Genomic_DNA"/>
</dbReference>
<feature type="domain" description="GGDEF" evidence="3">
    <location>
        <begin position="404"/>
        <end position="535"/>
    </location>
</feature>
<feature type="transmembrane region" description="Helical" evidence="1">
    <location>
        <begin position="178"/>
        <end position="200"/>
    </location>
</feature>